<feature type="coiled-coil region" evidence="11">
    <location>
        <begin position="999"/>
        <end position="1026"/>
    </location>
</feature>
<accession>A0A316UE39</accession>
<dbReference type="InterPro" id="IPR028468">
    <property type="entry name" value="Smc1_ABC"/>
</dbReference>
<evidence type="ECO:0000256" key="3">
    <source>
        <dbReference type="ARBA" id="ARBA00005597"/>
    </source>
</evidence>
<evidence type="ECO:0000256" key="2">
    <source>
        <dbReference type="ARBA" id="ARBA00004286"/>
    </source>
</evidence>
<feature type="region of interest" description="Disordered" evidence="12">
    <location>
        <begin position="71"/>
        <end position="90"/>
    </location>
</feature>
<feature type="domain" description="SMC hinge" evidence="13">
    <location>
        <begin position="495"/>
        <end position="611"/>
    </location>
</feature>
<feature type="compositionally biased region" description="Basic and acidic residues" evidence="12">
    <location>
        <begin position="272"/>
        <end position="291"/>
    </location>
</feature>
<feature type="coiled-coil region" evidence="11">
    <location>
        <begin position="780"/>
        <end position="912"/>
    </location>
</feature>
<keyword evidence="5" id="KW-0132">Cell division</keyword>
<evidence type="ECO:0000256" key="12">
    <source>
        <dbReference type="SAM" id="MobiDB-lite"/>
    </source>
</evidence>
<dbReference type="PIRSF" id="PIRSF005719">
    <property type="entry name" value="SMC"/>
    <property type="match status" value="1"/>
</dbReference>
<dbReference type="SMART" id="SM00968">
    <property type="entry name" value="SMC_hinge"/>
    <property type="match status" value="1"/>
</dbReference>
<keyword evidence="9" id="KW-0131">Cell cycle</keyword>
<feature type="coiled-coil region" evidence="11">
    <location>
        <begin position="176"/>
        <end position="203"/>
    </location>
</feature>
<keyword evidence="7 11" id="KW-0175">Coiled coil</keyword>
<comment type="subcellular location">
    <subcellularLocation>
        <location evidence="2">Chromosome</location>
    </subcellularLocation>
    <subcellularLocation>
        <location evidence="1 10">Nucleus</location>
    </subcellularLocation>
</comment>
<evidence type="ECO:0000256" key="8">
    <source>
        <dbReference type="ARBA" id="ARBA00023242"/>
    </source>
</evidence>
<dbReference type="PANTHER" id="PTHR18937:SF12">
    <property type="entry name" value="STRUCTURAL MAINTENANCE OF CHROMOSOMES PROTEIN"/>
    <property type="match status" value="1"/>
</dbReference>
<dbReference type="Gene3D" id="1.10.287.1490">
    <property type="match status" value="1"/>
</dbReference>
<gene>
    <name evidence="14" type="ORF">BCV69DRAFT_289378</name>
</gene>
<dbReference type="InterPro" id="IPR027417">
    <property type="entry name" value="P-loop_NTPase"/>
</dbReference>
<dbReference type="GO" id="GO:0005634">
    <property type="term" value="C:nucleus"/>
    <property type="evidence" value="ECO:0007669"/>
    <property type="project" value="UniProtKB-SubCell"/>
</dbReference>
<evidence type="ECO:0000256" key="11">
    <source>
        <dbReference type="SAM" id="Coils"/>
    </source>
</evidence>
<organism evidence="14 15">
    <name type="scientific">Pseudomicrostroma glucosiphilum</name>
    <dbReference type="NCBI Taxonomy" id="1684307"/>
    <lineage>
        <taxon>Eukaryota</taxon>
        <taxon>Fungi</taxon>
        <taxon>Dikarya</taxon>
        <taxon>Basidiomycota</taxon>
        <taxon>Ustilaginomycotina</taxon>
        <taxon>Exobasidiomycetes</taxon>
        <taxon>Microstromatales</taxon>
        <taxon>Microstromatales incertae sedis</taxon>
        <taxon>Pseudomicrostroma</taxon>
    </lineage>
</organism>
<dbReference type="Gene3D" id="3.30.70.1620">
    <property type="match status" value="1"/>
</dbReference>
<evidence type="ECO:0000256" key="5">
    <source>
        <dbReference type="ARBA" id="ARBA00022618"/>
    </source>
</evidence>
<evidence type="ECO:0000313" key="14">
    <source>
        <dbReference type="EMBL" id="PWN23168.1"/>
    </source>
</evidence>
<dbReference type="Gene3D" id="1.20.5.340">
    <property type="match status" value="1"/>
</dbReference>
<dbReference type="Proteomes" id="UP000245942">
    <property type="component" value="Unassembled WGS sequence"/>
</dbReference>
<proteinExistence type="inferred from homology"/>
<sequence length="1204" mass="135842">MPLLRLEVDNFKSYRGQQIIGPFQSFSAIIGPNGSGKSNLMDAISFVLGVKSAQLRSSQLRDVIFRGRRMDGDDEVSSDDEGGRSSADATKASVTAVYEDTSGREWRFQRSINLNGASEYRVNGRVTSYNSYNATLEKFRILVKAKNFLVFQGDVEAVASQNSRDLAKLVDQISGSLELKEEYEQAKERMERSQEESASAFHKRRGINGELKTFREQKNEAEKWERMQEERDAHILQLLLWQLYHIAEKLQSAERGIQEQNGELPSLRRQQGRKEKDVEAQRKEAASALREVSKAERDIKAKEKEIEEKQPTLDAIDERTAHSQRRIAAATTIITDVERDVRERGAGMSLSEADLEEYHDLRAEASTRKASERQQLDTLKRQLRAQQTTLQSLEDKAKQLERAQDKLEGETEVAQEKKAALESRRTDLESKLQEARAQLNTLQAERTRIGKRETELNDTLQTCYTKLIQAGNEARESEREAKMKETFTALAKIFPGVKGRLVDLCKPTQHKYDIAITTVLGRNTDAIIVEREKTAIDCIEYLRNQRAGQATFLPLDTIQAKPINDRLRSVAKGARLAIDVIQFDASLERAMQYVCGNALVCDSMQVARDISYEKAVDAKTVTLDGTIIHRSGLITGGQSDDRGGKRFEEREVQGLQRQKQQCMDELKALAVERRALLTEESLVARIGECETQLTALNDDISAATSRLTGLQTEFANVKKQIRDNRPKVETARSTAESTQSQMNALTETVNADDDELFASFCERIGVADIREYEERQLQVLERQKDARLEFETQMKRLEHQIKFIRSQITAQEERLSQNRRVVEKESDRLQRIAEEKTEAQQAINEIRADIGTQEGRLTALRTTSDEKAQTLSDAKKELSKASKALDGVMKEVATLNDQMERLAAQRTEIYRRCRLEEIDLPLLKGSLSKVSLEDNPEAAPMDIDDDVTQRAINVPDFGLDVDFSELEDAAKEDGGAGMEAELKDQIDKVVGQIEKMAPNMKAADRLGDTEARFKETEREFETSRKESVAAKTAFNDIKKRRCDLFNKAFNHISGRIDSVYKDLTKGKAAPAGGVAYLSLEDTEEPYLSGVKYHAMPPMKRFRDMDQLSGGEKTMAALALLFCVATFAPPPFFVLDEVDAALDSQNVAKVAAYIRSRARPEFQFIVISLKASLYERAEGLVGVYRKTEEDQNSSASLTLDLEKYQ</sequence>
<dbReference type="CDD" id="cd03275">
    <property type="entry name" value="ABC_SMC1_euk"/>
    <property type="match status" value="1"/>
</dbReference>
<dbReference type="GO" id="GO:0008278">
    <property type="term" value="C:cohesin complex"/>
    <property type="evidence" value="ECO:0007669"/>
    <property type="project" value="InterPro"/>
</dbReference>
<keyword evidence="4" id="KW-0158">Chromosome</keyword>
<dbReference type="STRING" id="1684307.A0A316UE39"/>
<evidence type="ECO:0000313" key="15">
    <source>
        <dbReference type="Proteomes" id="UP000245942"/>
    </source>
</evidence>
<feature type="coiled-coil region" evidence="11">
    <location>
        <begin position="645"/>
        <end position="672"/>
    </location>
</feature>
<keyword evidence="15" id="KW-1185">Reference proteome</keyword>
<dbReference type="InterPro" id="IPR003395">
    <property type="entry name" value="RecF/RecN/SMC_N"/>
</dbReference>
<dbReference type="OrthoDB" id="5575062at2759"/>
<dbReference type="InterPro" id="IPR024704">
    <property type="entry name" value="SMC"/>
</dbReference>
<dbReference type="Gene3D" id="1.20.1060.20">
    <property type="match status" value="1"/>
</dbReference>
<dbReference type="Pfam" id="PF06470">
    <property type="entry name" value="SMC_hinge"/>
    <property type="match status" value="1"/>
</dbReference>
<evidence type="ECO:0000256" key="9">
    <source>
        <dbReference type="ARBA" id="ARBA00023306"/>
    </source>
</evidence>
<dbReference type="GO" id="GO:0016887">
    <property type="term" value="F:ATP hydrolysis activity"/>
    <property type="evidence" value="ECO:0007669"/>
    <property type="project" value="InterPro"/>
</dbReference>
<keyword evidence="8 10" id="KW-0539">Nucleus</keyword>
<dbReference type="GO" id="GO:0003677">
    <property type="term" value="F:DNA binding"/>
    <property type="evidence" value="ECO:0007669"/>
    <property type="project" value="TreeGrafter"/>
</dbReference>
<comment type="similarity">
    <text evidence="3">Belongs to the SMC family. SMC1 subfamily.</text>
</comment>
<dbReference type="InterPro" id="IPR036277">
    <property type="entry name" value="SMC_hinge_sf"/>
</dbReference>
<reference evidence="14 15" key="1">
    <citation type="journal article" date="2018" name="Mol. Biol. Evol.">
        <title>Broad Genomic Sampling Reveals a Smut Pathogenic Ancestry of the Fungal Clade Ustilaginomycotina.</title>
        <authorList>
            <person name="Kijpornyongpan T."/>
            <person name="Mondo S.J."/>
            <person name="Barry K."/>
            <person name="Sandor L."/>
            <person name="Lee J."/>
            <person name="Lipzen A."/>
            <person name="Pangilinan J."/>
            <person name="LaButti K."/>
            <person name="Hainaut M."/>
            <person name="Henrissat B."/>
            <person name="Grigoriev I.V."/>
            <person name="Spatafora J.W."/>
            <person name="Aime M.C."/>
        </authorList>
    </citation>
    <scope>NUCLEOTIDE SEQUENCE [LARGE SCALE GENOMIC DNA]</scope>
    <source>
        <strain evidence="14 15">MCA 4718</strain>
    </source>
</reference>
<dbReference type="Gene3D" id="3.40.50.300">
    <property type="entry name" value="P-loop containing nucleotide triphosphate hydrolases"/>
    <property type="match status" value="2"/>
</dbReference>
<evidence type="ECO:0000256" key="6">
    <source>
        <dbReference type="ARBA" id="ARBA00022776"/>
    </source>
</evidence>
<keyword evidence="6" id="KW-0498">Mitosis</keyword>
<dbReference type="SUPFAM" id="SSF52540">
    <property type="entry name" value="P-loop containing nucleoside triphosphate hydrolases"/>
    <property type="match status" value="1"/>
</dbReference>
<dbReference type="GO" id="GO:0051301">
    <property type="term" value="P:cell division"/>
    <property type="evidence" value="ECO:0007669"/>
    <property type="project" value="UniProtKB-KW"/>
</dbReference>
<name>A0A316UE39_9BASI</name>
<dbReference type="GO" id="GO:0007062">
    <property type="term" value="P:sister chromatid cohesion"/>
    <property type="evidence" value="ECO:0007669"/>
    <property type="project" value="InterPro"/>
</dbReference>
<dbReference type="SUPFAM" id="SSF75553">
    <property type="entry name" value="Smc hinge domain"/>
    <property type="match status" value="1"/>
</dbReference>
<evidence type="ECO:0000259" key="13">
    <source>
        <dbReference type="SMART" id="SM00968"/>
    </source>
</evidence>
<protein>
    <recommendedName>
        <fullName evidence="10">Structural maintenance of chromosomes protein</fullName>
    </recommendedName>
</protein>
<dbReference type="GO" id="GO:0005524">
    <property type="term" value="F:ATP binding"/>
    <property type="evidence" value="ECO:0007669"/>
    <property type="project" value="InterPro"/>
</dbReference>
<feature type="coiled-coil region" evidence="11">
    <location>
        <begin position="362"/>
        <end position="452"/>
    </location>
</feature>
<dbReference type="GeneID" id="37015402"/>
<evidence type="ECO:0000256" key="7">
    <source>
        <dbReference type="ARBA" id="ARBA00023054"/>
    </source>
</evidence>
<evidence type="ECO:0000256" key="10">
    <source>
        <dbReference type="PIRNR" id="PIRNR005719"/>
    </source>
</evidence>
<dbReference type="EMBL" id="KZ819322">
    <property type="protein sequence ID" value="PWN23168.1"/>
    <property type="molecule type" value="Genomic_DNA"/>
</dbReference>
<feature type="region of interest" description="Disordered" evidence="12">
    <location>
        <begin position="257"/>
        <end position="291"/>
    </location>
</feature>
<evidence type="ECO:0000256" key="4">
    <source>
        <dbReference type="ARBA" id="ARBA00022454"/>
    </source>
</evidence>
<dbReference type="PANTHER" id="PTHR18937">
    <property type="entry name" value="STRUCTURAL MAINTENANCE OF CHROMOSOMES SMC FAMILY MEMBER"/>
    <property type="match status" value="1"/>
</dbReference>
<dbReference type="RefSeq" id="XP_025350328.1">
    <property type="nucleotide sequence ID" value="XM_025493668.1"/>
</dbReference>
<dbReference type="Pfam" id="PF02463">
    <property type="entry name" value="SMC_N"/>
    <property type="match status" value="1"/>
</dbReference>
<dbReference type="AlphaFoldDB" id="A0A316UE39"/>
<evidence type="ECO:0000256" key="1">
    <source>
        <dbReference type="ARBA" id="ARBA00004123"/>
    </source>
</evidence>
<dbReference type="InterPro" id="IPR010935">
    <property type="entry name" value="SMC_hinge"/>
</dbReference>